<gene>
    <name evidence="5" type="ORF">FHR38_002472</name>
</gene>
<dbReference type="InterPro" id="IPR036390">
    <property type="entry name" value="WH_DNA-bd_sf"/>
</dbReference>
<evidence type="ECO:0000313" key="5">
    <source>
        <dbReference type="EMBL" id="MBB4958739.1"/>
    </source>
</evidence>
<dbReference type="PROSITE" id="PS50987">
    <property type="entry name" value="HTH_ARSR_2"/>
    <property type="match status" value="1"/>
</dbReference>
<keyword evidence="1" id="KW-0805">Transcription regulation</keyword>
<evidence type="ECO:0000256" key="2">
    <source>
        <dbReference type="ARBA" id="ARBA00023125"/>
    </source>
</evidence>
<dbReference type="GO" id="GO:0003677">
    <property type="term" value="F:DNA binding"/>
    <property type="evidence" value="ECO:0007669"/>
    <property type="project" value="UniProtKB-KW"/>
</dbReference>
<dbReference type="RefSeq" id="WP_184534782.1">
    <property type="nucleotide sequence ID" value="NZ_JACHJW010000001.1"/>
</dbReference>
<evidence type="ECO:0000259" key="4">
    <source>
        <dbReference type="PROSITE" id="PS50987"/>
    </source>
</evidence>
<dbReference type="PANTHER" id="PTHR33154">
    <property type="entry name" value="TRANSCRIPTIONAL REGULATOR, ARSR FAMILY"/>
    <property type="match status" value="1"/>
</dbReference>
<organism evidence="5 6">
    <name type="scientific">Micromonospora polyrhachis</name>
    <dbReference type="NCBI Taxonomy" id="1282883"/>
    <lineage>
        <taxon>Bacteria</taxon>
        <taxon>Bacillati</taxon>
        <taxon>Actinomycetota</taxon>
        <taxon>Actinomycetes</taxon>
        <taxon>Micromonosporales</taxon>
        <taxon>Micromonosporaceae</taxon>
        <taxon>Micromonospora</taxon>
    </lineage>
</organism>
<accession>A0A7W7SPV0</accession>
<reference evidence="5 6" key="1">
    <citation type="submission" date="2020-08" db="EMBL/GenBank/DDBJ databases">
        <title>Sequencing the genomes of 1000 actinobacteria strains.</title>
        <authorList>
            <person name="Klenk H.-P."/>
        </authorList>
    </citation>
    <scope>NUCLEOTIDE SEQUENCE [LARGE SCALE GENOMIC DNA]</scope>
    <source>
        <strain evidence="5 6">DSM 45886</strain>
    </source>
</reference>
<keyword evidence="6" id="KW-1185">Reference proteome</keyword>
<feature type="domain" description="HTH arsR-type" evidence="4">
    <location>
        <begin position="4"/>
        <end position="98"/>
    </location>
</feature>
<dbReference type="EMBL" id="JACHJW010000001">
    <property type="protein sequence ID" value="MBB4958739.1"/>
    <property type="molecule type" value="Genomic_DNA"/>
</dbReference>
<dbReference type="SMART" id="SM00418">
    <property type="entry name" value="HTH_ARSR"/>
    <property type="match status" value="1"/>
</dbReference>
<dbReference type="GO" id="GO:0003700">
    <property type="term" value="F:DNA-binding transcription factor activity"/>
    <property type="evidence" value="ECO:0007669"/>
    <property type="project" value="InterPro"/>
</dbReference>
<evidence type="ECO:0000256" key="1">
    <source>
        <dbReference type="ARBA" id="ARBA00023015"/>
    </source>
</evidence>
<dbReference type="Gene3D" id="1.10.10.10">
    <property type="entry name" value="Winged helix-like DNA-binding domain superfamily/Winged helix DNA-binding domain"/>
    <property type="match status" value="1"/>
</dbReference>
<sequence>MSLGDGPVERDPTVELRALAHPVRLRILSLLTATEMTAAEVARELDLTHANASYHLRHLLDAGVIQVAGEERIRGGVAKRYRYDATHDFDRRRPTPGDAEPTRDHRLLYAALATELRRRGEQARRSSDNFLTDAEFWIDPETWQTVRDQIATAAETLHQASQPLRTPGTIRVSATVALFQMTED</sequence>
<keyword evidence="2 5" id="KW-0238">DNA-binding</keyword>
<evidence type="ECO:0000256" key="3">
    <source>
        <dbReference type="ARBA" id="ARBA00023163"/>
    </source>
</evidence>
<dbReference type="InterPro" id="IPR001845">
    <property type="entry name" value="HTH_ArsR_DNA-bd_dom"/>
</dbReference>
<proteinExistence type="predicted"/>
<dbReference type="AlphaFoldDB" id="A0A7W7SPV0"/>
<dbReference type="CDD" id="cd00090">
    <property type="entry name" value="HTH_ARSR"/>
    <property type="match status" value="1"/>
</dbReference>
<dbReference type="InterPro" id="IPR011991">
    <property type="entry name" value="ArsR-like_HTH"/>
</dbReference>
<dbReference type="Proteomes" id="UP000578819">
    <property type="component" value="Unassembled WGS sequence"/>
</dbReference>
<comment type="caution">
    <text evidence="5">The sequence shown here is derived from an EMBL/GenBank/DDBJ whole genome shotgun (WGS) entry which is preliminary data.</text>
</comment>
<protein>
    <submittedName>
        <fullName evidence="5">DNA-binding transcriptional ArsR family regulator</fullName>
    </submittedName>
</protein>
<dbReference type="InterPro" id="IPR036388">
    <property type="entry name" value="WH-like_DNA-bd_sf"/>
</dbReference>
<dbReference type="PRINTS" id="PR00778">
    <property type="entry name" value="HTHARSR"/>
</dbReference>
<dbReference type="Pfam" id="PF12840">
    <property type="entry name" value="HTH_20"/>
    <property type="match status" value="1"/>
</dbReference>
<dbReference type="PANTHER" id="PTHR33154:SF33">
    <property type="entry name" value="TRANSCRIPTIONAL REPRESSOR SDPR"/>
    <property type="match status" value="1"/>
</dbReference>
<dbReference type="SUPFAM" id="SSF46785">
    <property type="entry name" value="Winged helix' DNA-binding domain"/>
    <property type="match status" value="1"/>
</dbReference>
<keyword evidence="3" id="KW-0804">Transcription</keyword>
<name>A0A7W7SPV0_9ACTN</name>
<evidence type="ECO:0000313" key="6">
    <source>
        <dbReference type="Proteomes" id="UP000578819"/>
    </source>
</evidence>
<dbReference type="InterPro" id="IPR051081">
    <property type="entry name" value="HTH_MetalResp_TranReg"/>
</dbReference>